<dbReference type="EMBL" id="CP039704">
    <property type="protein sequence ID" value="QCI79688.1"/>
    <property type="molecule type" value="Genomic_DNA"/>
</dbReference>
<feature type="compositionally biased region" description="Polar residues" evidence="1">
    <location>
        <begin position="137"/>
        <end position="148"/>
    </location>
</feature>
<keyword evidence="3" id="KW-1185">Reference proteome</keyword>
<dbReference type="Pfam" id="PF14559">
    <property type="entry name" value="TPR_19"/>
    <property type="match status" value="1"/>
</dbReference>
<dbReference type="SUPFAM" id="SSF48452">
    <property type="entry name" value="TPR-like"/>
    <property type="match status" value="1"/>
</dbReference>
<dbReference type="KEGG" id="hgn:E6W36_09560"/>
<sequence length="178" mass="19232">MASNNYGDAVRVYNRIIGLLPDNVNARVLLARAQAANKQIADARATYQRALTIKGQQLAPVLIDLVNFEANQGNYSVALGYANQLRKEYPNQNVADMTIGNIYMGQGFRQSGCILRDREEGEVRPAGGGAPEPGLSGPTSRTKASLSCANGWPRTRTMSSSASAWRISTWPTSAMTPL</sequence>
<protein>
    <submittedName>
        <fullName evidence="2">Tetratricopeptide repeat protein</fullName>
    </submittedName>
</protein>
<evidence type="ECO:0000313" key="2">
    <source>
        <dbReference type="EMBL" id="QCI79688.1"/>
    </source>
</evidence>
<organism evidence="2 3">
    <name type="scientific">Hankyongella ginsenosidimutans</name>
    <dbReference type="NCBI Taxonomy" id="1763828"/>
    <lineage>
        <taxon>Bacteria</taxon>
        <taxon>Pseudomonadati</taxon>
        <taxon>Pseudomonadota</taxon>
        <taxon>Alphaproteobacteria</taxon>
        <taxon>Sphingomonadales</taxon>
        <taxon>Sphingomonadaceae</taxon>
        <taxon>Hankyongella</taxon>
    </lineage>
</organism>
<reference evidence="3" key="1">
    <citation type="submission" date="2019-04" db="EMBL/GenBank/DDBJ databases">
        <title>Complete genome sequence of Sphingomonas sp. W1-2-3.</title>
        <authorList>
            <person name="Im W.T."/>
        </authorList>
    </citation>
    <scope>NUCLEOTIDE SEQUENCE [LARGE SCALE GENOMIC DNA]</scope>
    <source>
        <strain evidence="3">W1-2-3</strain>
    </source>
</reference>
<evidence type="ECO:0000256" key="1">
    <source>
        <dbReference type="SAM" id="MobiDB-lite"/>
    </source>
</evidence>
<gene>
    <name evidence="2" type="ORF">E6W36_09560</name>
</gene>
<evidence type="ECO:0000313" key="3">
    <source>
        <dbReference type="Proteomes" id="UP000298714"/>
    </source>
</evidence>
<accession>A0A4D7C8B5</accession>
<dbReference type="RefSeq" id="WP_222872509.1">
    <property type="nucleotide sequence ID" value="NZ_CP039704.1"/>
</dbReference>
<dbReference type="AlphaFoldDB" id="A0A4D7C8B5"/>
<dbReference type="Proteomes" id="UP000298714">
    <property type="component" value="Chromosome"/>
</dbReference>
<dbReference type="InterPro" id="IPR011990">
    <property type="entry name" value="TPR-like_helical_dom_sf"/>
</dbReference>
<dbReference type="Gene3D" id="1.25.40.10">
    <property type="entry name" value="Tetratricopeptide repeat domain"/>
    <property type="match status" value="1"/>
</dbReference>
<proteinExistence type="predicted"/>
<feature type="region of interest" description="Disordered" evidence="1">
    <location>
        <begin position="119"/>
        <end position="156"/>
    </location>
</feature>
<name>A0A4D7C8B5_9SPHN</name>